<dbReference type="EMBL" id="AP024525">
    <property type="protein sequence ID" value="BCT75886.1"/>
    <property type="molecule type" value="Genomic_DNA"/>
</dbReference>
<accession>A0ABM7PUG1</accession>
<evidence type="ECO:0000313" key="2">
    <source>
        <dbReference type="EMBL" id="BCT75886.1"/>
    </source>
</evidence>
<dbReference type="EMBL" id="AP024525">
    <property type="protein sequence ID" value="BCT75890.1"/>
    <property type="molecule type" value="Genomic_DNA"/>
</dbReference>
<dbReference type="Pfam" id="PF12760">
    <property type="entry name" value="Zn_ribbon_IS1595"/>
    <property type="match status" value="1"/>
</dbReference>
<evidence type="ECO:0000313" key="5">
    <source>
        <dbReference type="Proteomes" id="UP001319861"/>
    </source>
</evidence>
<organism evidence="4 5">
    <name type="scientific">Sinomonas cyclohexanicum</name>
    <name type="common">Corynebacterium cyclohexanicum</name>
    <dbReference type="NCBI Taxonomy" id="322009"/>
    <lineage>
        <taxon>Bacteria</taxon>
        <taxon>Bacillati</taxon>
        <taxon>Actinomycetota</taxon>
        <taxon>Actinomycetes</taxon>
        <taxon>Micrococcales</taxon>
        <taxon>Micrococcaceae</taxon>
        <taxon>Sinomonas</taxon>
    </lineage>
</organism>
<dbReference type="Pfam" id="PF12762">
    <property type="entry name" value="DDE_Tnp_IS1595"/>
    <property type="match status" value="1"/>
</dbReference>
<dbReference type="InterPro" id="IPR011332">
    <property type="entry name" value="Ribosomal_zn-bd"/>
</dbReference>
<dbReference type="Proteomes" id="UP001319861">
    <property type="component" value="Chromosome"/>
</dbReference>
<dbReference type="EMBL" id="AP024525">
    <property type="protein sequence ID" value="BCT75888.1"/>
    <property type="molecule type" value="Genomic_DNA"/>
</dbReference>
<evidence type="ECO:0000313" key="3">
    <source>
        <dbReference type="EMBL" id="BCT75888.1"/>
    </source>
</evidence>
<dbReference type="RefSeq" id="WP_229232571.1">
    <property type="nucleotide sequence ID" value="NZ_AP024525.1"/>
</dbReference>
<dbReference type="InterPro" id="IPR024445">
    <property type="entry name" value="Tnp_ISXO2-like"/>
</dbReference>
<dbReference type="SMART" id="SM01126">
    <property type="entry name" value="DDE_Tnp_IS1595"/>
    <property type="match status" value="1"/>
</dbReference>
<evidence type="ECO:0000259" key="1">
    <source>
        <dbReference type="SMART" id="SM01126"/>
    </source>
</evidence>
<feature type="domain" description="ISXO2-like transposase" evidence="1">
    <location>
        <begin position="139"/>
        <end position="283"/>
    </location>
</feature>
<sequence>MADLSPQMPRAGVDYPKTFGQFQDWFGTDEACFEYLARLRWPGGFVCPKCGGREFWRTGAGLWMCKACSRRTSVTAGTIFDRTRTPLRTWFAAVWFVTSQKNGVSALGLQRVLGLKSYETAWVWMHKLRRAMVRPEREMLSGLVEVDESFIGGVHRDMPGLGSDKISVLIAAEHLDHNRIGRIRLEPGPPDRRLALVKFGQRVVAPGSTIRTDGARQLRRFADLGYQHEYFTQLGSDIPAHVNMPAVHMAASQLKRWIDGTLHQGISREQLAYYLDEFTFRFNRRTSSSRGLLFYRLLQQATNTDPAPLKDLVISHAE</sequence>
<dbReference type="NCBIfam" id="NF033547">
    <property type="entry name" value="transpos_IS1595"/>
    <property type="match status" value="1"/>
</dbReference>
<evidence type="ECO:0000313" key="4">
    <source>
        <dbReference type="EMBL" id="BCT75890.1"/>
    </source>
</evidence>
<proteinExistence type="predicted"/>
<protein>
    <submittedName>
        <fullName evidence="4">IS1595 family transposase</fullName>
    </submittedName>
</protein>
<dbReference type="SUPFAM" id="SSF57829">
    <property type="entry name" value="Zn-binding ribosomal proteins"/>
    <property type="match status" value="1"/>
</dbReference>
<keyword evidence="5" id="KW-1185">Reference proteome</keyword>
<dbReference type="InterPro" id="IPR024442">
    <property type="entry name" value="Transposase_Zn_ribbon"/>
</dbReference>
<gene>
    <name evidence="4" type="primary">tnpA_4</name>
    <name evidence="2" type="synonym">tnpA_2</name>
    <name evidence="3" type="synonym">tnpA_3</name>
    <name evidence="2" type="ORF">SCMU_17280</name>
    <name evidence="3" type="ORF">SCMU_17300</name>
    <name evidence="4" type="ORF">SCMU_17320</name>
</gene>
<reference evidence="4 5" key="1">
    <citation type="journal article" date="2021" name="J. Biosci. Bioeng.">
        <title>Identification and characterization of a chc gene cluster responsible for the aromatization pathway of cyclohexanecarboxylate degradation in Sinomonas cyclohexanicum ATCC 51369.</title>
        <authorList>
            <person name="Yamamoto T."/>
            <person name="Hasegawa Y."/>
            <person name="Lau P.C.K."/>
            <person name="Iwaki H."/>
        </authorList>
    </citation>
    <scope>NUCLEOTIDE SEQUENCE [LARGE SCALE GENOMIC DNA]</scope>
    <source>
        <strain evidence="4 5">ATCC 51369</strain>
    </source>
</reference>
<name>A0ABM7PUG1_SINCY</name>